<dbReference type="PANTHER" id="PTHR10605:SF56">
    <property type="entry name" value="BIFUNCTIONAL HEPARAN SULFATE N-DEACETYLASE_N-SULFOTRANSFERASE"/>
    <property type="match status" value="1"/>
</dbReference>
<dbReference type="SUPFAM" id="SSF52540">
    <property type="entry name" value="P-loop containing nucleoside triphosphate hydrolases"/>
    <property type="match status" value="1"/>
</dbReference>
<gene>
    <name evidence="4" type="ORF">JAO82_14000</name>
</gene>
<dbReference type="EMBL" id="JAEIJD010000021">
    <property type="protein sequence ID" value="MBI6630989.1"/>
    <property type="molecule type" value="Genomic_DNA"/>
</dbReference>
<keyword evidence="2" id="KW-0325">Glycoprotein</keyword>
<evidence type="ECO:0000259" key="3">
    <source>
        <dbReference type="Pfam" id="PF00685"/>
    </source>
</evidence>
<dbReference type="AlphaFoldDB" id="A0A934M4J9"/>
<dbReference type="GO" id="GO:0008146">
    <property type="term" value="F:sulfotransferase activity"/>
    <property type="evidence" value="ECO:0007669"/>
    <property type="project" value="InterPro"/>
</dbReference>
<accession>A0A934M4J9</accession>
<protein>
    <submittedName>
        <fullName evidence="4">Sulfotransferase domain-containing protein</fullName>
    </submittedName>
</protein>
<dbReference type="Proteomes" id="UP000613255">
    <property type="component" value="Unassembled WGS sequence"/>
</dbReference>
<dbReference type="PANTHER" id="PTHR10605">
    <property type="entry name" value="HEPARAN SULFATE SULFOTRANSFERASE"/>
    <property type="match status" value="1"/>
</dbReference>
<reference evidence="4" key="1">
    <citation type="submission" date="2020-12" db="EMBL/GenBank/DDBJ databases">
        <title>Pontibaca salina gen. nov., sp. nov., isolated from marine sediment.</title>
        <authorList>
            <person name="Bo J."/>
            <person name="Wang S."/>
            <person name="Song X."/>
            <person name="Du Z."/>
        </authorList>
    </citation>
    <scope>NUCLEOTIDE SEQUENCE</scope>
    <source>
        <strain evidence="4">S1109L</strain>
    </source>
</reference>
<evidence type="ECO:0000313" key="5">
    <source>
        <dbReference type="Proteomes" id="UP000613255"/>
    </source>
</evidence>
<dbReference type="InterPro" id="IPR037359">
    <property type="entry name" value="NST/OST"/>
</dbReference>
<dbReference type="Pfam" id="PF00685">
    <property type="entry name" value="Sulfotransfer_1"/>
    <property type="match status" value="1"/>
</dbReference>
<evidence type="ECO:0000256" key="1">
    <source>
        <dbReference type="ARBA" id="ARBA00022679"/>
    </source>
</evidence>
<dbReference type="InterPro" id="IPR027417">
    <property type="entry name" value="P-loop_NTPase"/>
</dbReference>
<proteinExistence type="predicted"/>
<sequence length="305" mass="34713">MRAIIVIGPPRCGTTAFFRWLATHPEIAPSERKELNYFTGLSVTHDQFDLGQQAPYLAHIPPKAGARFSLEASPVYSHPQVMPIVSPRIELTLPDAKIIVMLRDPVDRFFSHYRVDQREGTAGAKTLSDYVRLSRGFDNRPAGREPLAENVWLQIADYPAILTQLLAQFPPRRIVPVFMDWFTTAPNYCADYLTEALGLYIPLEPGAIRAENTYYAPRNLSFHKLASAVRYLIEPTLQRFPGLRRKLYSAYRSVNISHSAGALGPVLEAEDIVELREFYCPRNEALRVLLGEYFKLEHIPDWLVE</sequence>
<dbReference type="InterPro" id="IPR000863">
    <property type="entry name" value="Sulfotransferase_dom"/>
</dbReference>
<organism evidence="4 5">
    <name type="scientific">Pontibaca salina</name>
    <dbReference type="NCBI Taxonomy" id="2795731"/>
    <lineage>
        <taxon>Bacteria</taxon>
        <taxon>Pseudomonadati</taxon>
        <taxon>Pseudomonadota</taxon>
        <taxon>Alphaproteobacteria</taxon>
        <taxon>Rhodobacterales</taxon>
        <taxon>Roseobacteraceae</taxon>
        <taxon>Pontibaca</taxon>
    </lineage>
</organism>
<name>A0A934M4J9_9RHOB</name>
<keyword evidence="5" id="KW-1185">Reference proteome</keyword>
<comment type="caution">
    <text evidence="4">The sequence shown here is derived from an EMBL/GenBank/DDBJ whole genome shotgun (WGS) entry which is preliminary data.</text>
</comment>
<evidence type="ECO:0000256" key="2">
    <source>
        <dbReference type="ARBA" id="ARBA00023180"/>
    </source>
</evidence>
<evidence type="ECO:0000313" key="4">
    <source>
        <dbReference type="EMBL" id="MBI6630989.1"/>
    </source>
</evidence>
<dbReference type="Gene3D" id="3.40.50.300">
    <property type="entry name" value="P-loop containing nucleotide triphosphate hydrolases"/>
    <property type="match status" value="1"/>
</dbReference>
<dbReference type="RefSeq" id="WP_198687013.1">
    <property type="nucleotide sequence ID" value="NZ_JAEIJD010000021.1"/>
</dbReference>
<keyword evidence="1" id="KW-0808">Transferase</keyword>
<feature type="domain" description="Sulfotransferase" evidence="3">
    <location>
        <begin position="3"/>
        <end position="120"/>
    </location>
</feature>